<dbReference type="SUPFAM" id="SSF48619">
    <property type="entry name" value="Phospholipase A2, PLA2"/>
    <property type="match status" value="1"/>
</dbReference>
<dbReference type="GO" id="GO:0047498">
    <property type="term" value="F:calcium-dependent phospholipase A2 activity"/>
    <property type="evidence" value="ECO:0007669"/>
    <property type="project" value="TreeGrafter"/>
</dbReference>
<evidence type="ECO:0000256" key="18">
    <source>
        <dbReference type="ARBA" id="ARBA00049039"/>
    </source>
</evidence>
<evidence type="ECO:0000313" key="26">
    <source>
        <dbReference type="EMBL" id="OBS68878.1"/>
    </source>
</evidence>
<dbReference type="GO" id="GO:0031640">
    <property type="term" value="P:killing of cells of another organism"/>
    <property type="evidence" value="ECO:0007669"/>
    <property type="project" value="UniProtKB-KW"/>
</dbReference>
<comment type="catalytic activity">
    <reaction evidence="9">
        <text>1-hexadecanoyl-2-(4Z,7Z,10Z,13Z,16Z,19Z-docosahexaenoyl)-sn-glycero-3-phosphocholine + H2O = (4Z,7Z,10Z,13Z,16Z,19Z)-docosahexaenoate + 1-hexadecanoyl-sn-glycero-3-phosphocholine + H(+)</text>
        <dbReference type="Rhea" id="RHEA:41231"/>
        <dbReference type="ChEBI" id="CHEBI:15377"/>
        <dbReference type="ChEBI" id="CHEBI:15378"/>
        <dbReference type="ChEBI" id="CHEBI:72998"/>
        <dbReference type="ChEBI" id="CHEBI:74963"/>
        <dbReference type="ChEBI" id="CHEBI:77016"/>
    </reaction>
    <physiologicalReaction direction="left-to-right" evidence="9">
        <dbReference type="Rhea" id="RHEA:41232"/>
    </physiologicalReaction>
</comment>
<keyword evidence="27" id="KW-1185">Reference proteome</keyword>
<evidence type="ECO:0000256" key="11">
    <source>
        <dbReference type="ARBA" id="ARBA00048015"/>
    </source>
</evidence>
<evidence type="ECO:0000256" key="20">
    <source>
        <dbReference type="PIRSR" id="PIRSR601211-1"/>
    </source>
</evidence>
<keyword evidence="5" id="KW-0081">Bacteriolytic enzyme</keyword>
<comment type="caution">
    <text evidence="26">The sequence shown here is derived from an EMBL/GenBank/DDBJ whole genome shotgun (WGS) entry which is preliminary data.</text>
</comment>
<evidence type="ECO:0000256" key="4">
    <source>
        <dbReference type="ARBA" id="ARBA00022525"/>
    </source>
</evidence>
<organism evidence="26 27">
    <name type="scientific">Neotoma lepida</name>
    <name type="common">Desert woodrat</name>
    <dbReference type="NCBI Taxonomy" id="56216"/>
    <lineage>
        <taxon>Eukaryota</taxon>
        <taxon>Metazoa</taxon>
        <taxon>Chordata</taxon>
        <taxon>Craniata</taxon>
        <taxon>Vertebrata</taxon>
        <taxon>Euteleostomi</taxon>
        <taxon>Mammalia</taxon>
        <taxon>Eutheria</taxon>
        <taxon>Euarchontoglires</taxon>
        <taxon>Glires</taxon>
        <taxon>Rodentia</taxon>
        <taxon>Myomorpha</taxon>
        <taxon>Muroidea</taxon>
        <taxon>Cricetidae</taxon>
        <taxon>Neotominae</taxon>
        <taxon>Neotoma</taxon>
    </lineage>
</organism>
<feature type="disulfide bond" evidence="22">
    <location>
        <begin position="79"/>
        <end position="134"/>
    </location>
</feature>
<evidence type="ECO:0000313" key="27">
    <source>
        <dbReference type="Proteomes" id="UP000092124"/>
    </source>
</evidence>
<evidence type="ECO:0000256" key="16">
    <source>
        <dbReference type="ARBA" id="ARBA00048613"/>
    </source>
</evidence>
<dbReference type="Proteomes" id="UP000092124">
    <property type="component" value="Unassembled WGS sequence"/>
</dbReference>
<evidence type="ECO:0000256" key="15">
    <source>
        <dbReference type="ARBA" id="ARBA00048541"/>
    </source>
</evidence>
<accession>A0A1A6GRE4</accession>
<comment type="catalytic activity">
    <reaction evidence="24">
        <text>a 1,2-diacyl-sn-glycero-3-phosphocholine + H2O = a 1-acyl-sn-glycero-3-phosphocholine + a fatty acid + H(+)</text>
        <dbReference type="Rhea" id="RHEA:15801"/>
        <dbReference type="ChEBI" id="CHEBI:15377"/>
        <dbReference type="ChEBI" id="CHEBI:15378"/>
        <dbReference type="ChEBI" id="CHEBI:28868"/>
        <dbReference type="ChEBI" id="CHEBI:57643"/>
        <dbReference type="ChEBI" id="CHEBI:58168"/>
        <dbReference type="EC" id="3.1.1.4"/>
    </reaction>
</comment>
<name>A0A1A6GRE4_NEOLE</name>
<dbReference type="InterPro" id="IPR036444">
    <property type="entry name" value="PLipase_A2_dom_sf"/>
</dbReference>
<keyword evidence="24" id="KW-0443">Lipid metabolism</keyword>
<reference evidence="26 27" key="1">
    <citation type="submission" date="2016-06" db="EMBL/GenBank/DDBJ databases">
        <title>The Draft Genome Sequence and Annotation of the Desert Woodrat Neotoma lepida.</title>
        <authorList>
            <person name="Campbell M."/>
            <person name="Oakeson K.F."/>
            <person name="Yandell M."/>
            <person name="Halpert J.R."/>
            <person name="Dearing D."/>
        </authorList>
    </citation>
    <scope>NUCLEOTIDE SEQUENCE [LARGE SCALE GENOMIC DNA]</scope>
    <source>
        <strain evidence="26">417</strain>
        <tissue evidence="26">Liver</tissue>
    </source>
</reference>
<feature type="disulfide bond" evidence="22">
    <location>
        <begin position="113"/>
        <end position="125"/>
    </location>
</feature>
<dbReference type="GO" id="GO:0005543">
    <property type="term" value="F:phospholipid binding"/>
    <property type="evidence" value="ECO:0007669"/>
    <property type="project" value="TreeGrafter"/>
</dbReference>
<evidence type="ECO:0000256" key="17">
    <source>
        <dbReference type="ARBA" id="ARBA00048699"/>
    </source>
</evidence>
<dbReference type="SMART" id="SM00085">
    <property type="entry name" value="PA2c"/>
    <property type="match status" value="1"/>
</dbReference>
<evidence type="ECO:0000256" key="6">
    <source>
        <dbReference type="ARBA" id="ARBA00022837"/>
    </source>
</evidence>
<dbReference type="EMBL" id="LZPO01075859">
    <property type="protein sequence ID" value="OBS68878.1"/>
    <property type="molecule type" value="Genomic_DNA"/>
</dbReference>
<dbReference type="PROSITE" id="PS00119">
    <property type="entry name" value="PA2_ASP"/>
    <property type="match status" value="1"/>
</dbReference>
<evidence type="ECO:0000256" key="22">
    <source>
        <dbReference type="PIRSR" id="PIRSR601211-3"/>
    </source>
</evidence>
<comment type="similarity">
    <text evidence="3 23">Belongs to the phospholipase A2 family.</text>
</comment>
<dbReference type="CDD" id="cd00125">
    <property type="entry name" value="PLA2c"/>
    <property type="match status" value="1"/>
</dbReference>
<keyword evidence="7 22" id="KW-1015">Disulfide bond</keyword>
<feature type="active site" evidence="20">
    <location>
        <position position="128"/>
    </location>
</feature>
<comment type="subcellular location">
    <subcellularLocation>
        <location evidence="1">Mitochondrion outer membrane</location>
        <topology evidence="1">Peripheral membrane protein</topology>
    </subcellularLocation>
    <subcellularLocation>
        <location evidence="2 24">Secreted</location>
    </subcellularLocation>
</comment>
<dbReference type="GO" id="GO:0042130">
    <property type="term" value="P:negative regulation of T cell proliferation"/>
    <property type="evidence" value="ECO:0007669"/>
    <property type="project" value="TreeGrafter"/>
</dbReference>
<gene>
    <name evidence="26" type="ORF">A6R68_02593</name>
</gene>
<feature type="disulfide bond" evidence="22">
    <location>
        <begin position="95"/>
        <end position="120"/>
    </location>
</feature>
<feature type="disulfide bond" evidence="22">
    <location>
        <begin position="86"/>
        <end position="127"/>
    </location>
</feature>
<evidence type="ECO:0000256" key="10">
    <source>
        <dbReference type="ARBA" id="ARBA00036775"/>
    </source>
</evidence>
<evidence type="ECO:0000256" key="13">
    <source>
        <dbReference type="ARBA" id="ARBA00048221"/>
    </source>
</evidence>
<dbReference type="InterPro" id="IPR016090">
    <property type="entry name" value="PLA2-like_dom"/>
</dbReference>
<protein>
    <recommendedName>
        <fullName evidence="24">Phospholipase A2</fullName>
        <ecNumber evidence="24">3.1.1.4</ecNumber>
    </recommendedName>
</protein>
<dbReference type="Pfam" id="PF00068">
    <property type="entry name" value="Phospholip_A2_1"/>
    <property type="match status" value="1"/>
</dbReference>
<dbReference type="STRING" id="56216.A0A1A6GRE4"/>
<sequence length="172" mass="19911">MPRPVRLYCPSQTDNMKVLLLLTAVIMAFGPIQIQGSFINFRQMILHKTGKKAEYSYIAYGCHCGLGGQGPPKDATDWCCFAHDCCYDRLEDRGCGTLYLHYNFNYRRGEIICSANQDPCRQQLCHCDKVAAECFARNRKSYNFWYQIYHIYHNSFCKGMSPSCSENYFLET</sequence>
<evidence type="ECO:0000256" key="14">
    <source>
        <dbReference type="ARBA" id="ARBA00048227"/>
    </source>
</evidence>
<dbReference type="PRINTS" id="PR00389">
    <property type="entry name" value="PHPHLIPASEA2"/>
</dbReference>
<comment type="cofactor">
    <cofactor evidence="21">
        <name>Ca(2+)</name>
        <dbReference type="ChEBI" id="CHEBI:29108"/>
    </cofactor>
    <text evidence="21">Binds 1 Ca(2+) ion per subunit.</text>
</comment>
<keyword evidence="24" id="KW-0378">Hydrolase</keyword>
<evidence type="ECO:0000256" key="19">
    <source>
        <dbReference type="ARBA" id="ARBA00049282"/>
    </source>
</evidence>
<comment type="catalytic activity">
    <reaction evidence="18">
        <text>1-hexadecanoyl-2-(9Z,12Z-octadecadienoyl)-sn-glycero-3-phosphoethanolamine + H2O = 1-hexadecanoyl-sn-glycero-3-phosphoethanolamine + (9Z,12Z)-octadecadienoate + H(+)</text>
        <dbReference type="Rhea" id="RHEA:40815"/>
        <dbReference type="ChEBI" id="CHEBI:15377"/>
        <dbReference type="ChEBI" id="CHEBI:15378"/>
        <dbReference type="ChEBI" id="CHEBI:30245"/>
        <dbReference type="ChEBI" id="CHEBI:73004"/>
        <dbReference type="ChEBI" id="CHEBI:73008"/>
    </reaction>
    <physiologicalReaction direction="left-to-right" evidence="18">
        <dbReference type="Rhea" id="RHEA:40816"/>
    </physiologicalReaction>
</comment>
<dbReference type="GO" id="GO:0050482">
    <property type="term" value="P:arachidonate secretion"/>
    <property type="evidence" value="ECO:0007669"/>
    <property type="project" value="InterPro"/>
</dbReference>
<dbReference type="GO" id="GO:0042742">
    <property type="term" value="P:defense response to bacterium"/>
    <property type="evidence" value="ECO:0007669"/>
    <property type="project" value="UniProtKB-KW"/>
</dbReference>
<feature type="active site" evidence="20">
    <location>
        <position position="83"/>
    </location>
</feature>
<feature type="binding site" evidence="21">
    <location>
        <position position="84"/>
    </location>
    <ligand>
        <name>Ca(2+)</name>
        <dbReference type="ChEBI" id="CHEBI:29108"/>
    </ligand>
</feature>
<comment type="catalytic activity">
    <reaction evidence="16">
        <text>1-hexadecanoyl-2-(9Z-octadecenoyl)-sn-glycero-3-phosphoethanolamine + H2O = 1-hexadecanoyl-sn-glycero-3-phosphoethanolamine + (9Z)-octadecenoate + H(+)</text>
        <dbReference type="Rhea" id="RHEA:40911"/>
        <dbReference type="ChEBI" id="CHEBI:15377"/>
        <dbReference type="ChEBI" id="CHEBI:15378"/>
        <dbReference type="ChEBI" id="CHEBI:30823"/>
        <dbReference type="ChEBI" id="CHEBI:73004"/>
        <dbReference type="ChEBI" id="CHEBI:73007"/>
    </reaction>
    <physiologicalReaction direction="left-to-right" evidence="16">
        <dbReference type="Rhea" id="RHEA:40912"/>
    </physiologicalReaction>
</comment>
<evidence type="ECO:0000256" key="7">
    <source>
        <dbReference type="ARBA" id="ARBA00023157"/>
    </source>
</evidence>
<dbReference type="Gene3D" id="1.20.90.10">
    <property type="entry name" value="Phospholipase A2 domain"/>
    <property type="match status" value="1"/>
</dbReference>
<dbReference type="PROSITE" id="PS00118">
    <property type="entry name" value="PA2_HIS"/>
    <property type="match status" value="1"/>
</dbReference>
<evidence type="ECO:0000256" key="9">
    <source>
        <dbReference type="ARBA" id="ARBA00036719"/>
    </source>
</evidence>
<dbReference type="GO" id="GO:0005576">
    <property type="term" value="C:extracellular region"/>
    <property type="evidence" value="ECO:0007669"/>
    <property type="project" value="UniProtKB-SubCell"/>
</dbReference>
<dbReference type="EC" id="3.1.1.4" evidence="24"/>
<dbReference type="GO" id="GO:0006644">
    <property type="term" value="P:phospholipid metabolic process"/>
    <property type="evidence" value="ECO:0007669"/>
    <property type="project" value="InterPro"/>
</dbReference>
<comment type="catalytic activity">
    <reaction evidence="19">
        <text>1-hexadecanoyl-2-(9Z-octadecenoyl)-sn-glycero-3-phosphoglycerol + H2O = 1-hexadecanoyl-sn-glycero-3-phosphoglycerol + (9Z)-octadecenoate + H(+)</text>
        <dbReference type="Rhea" id="RHEA:44524"/>
        <dbReference type="ChEBI" id="CHEBI:15377"/>
        <dbReference type="ChEBI" id="CHEBI:15378"/>
        <dbReference type="ChEBI" id="CHEBI:30823"/>
        <dbReference type="ChEBI" id="CHEBI:84472"/>
        <dbReference type="ChEBI" id="CHEBI:84475"/>
    </reaction>
    <physiologicalReaction direction="left-to-right" evidence="19">
        <dbReference type="Rhea" id="RHEA:44525"/>
    </physiologicalReaction>
</comment>
<keyword evidence="4 24" id="KW-0964">Secreted</keyword>
<dbReference type="PANTHER" id="PTHR11716">
    <property type="entry name" value="PHOSPHOLIPASE A2 FAMILY MEMBER"/>
    <property type="match status" value="1"/>
</dbReference>
<keyword evidence="21" id="KW-0479">Metal-binding</keyword>
<dbReference type="GO" id="GO:0005509">
    <property type="term" value="F:calcium ion binding"/>
    <property type="evidence" value="ECO:0007669"/>
    <property type="project" value="InterPro"/>
</dbReference>
<comment type="catalytic activity">
    <reaction evidence="14">
        <text>1,2-dihexadecanoyl-sn-glycero-3-phosphocholine + H2O = 1-hexadecanoyl-sn-glycero-3-phosphocholine + hexadecanoate + H(+)</text>
        <dbReference type="Rhea" id="RHEA:41223"/>
        <dbReference type="ChEBI" id="CHEBI:7896"/>
        <dbReference type="ChEBI" id="CHEBI:15377"/>
        <dbReference type="ChEBI" id="CHEBI:15378"/>
        <dbReference type="ChEBI" id="CHEBI:72998"/>
        <dbReference type="ChEBI" id="CHEBI:72999"/>
    </reaction>
    <physiologicalReaction direction="left-to-right" evidence="14">
        <dbReference type="Rhea" id="RHEA:41224"/>
    </physiologicalReaction>
</comment>
<keyword evidence="5" id="KW-0929">Antimicrobial</keyword>
<feature type="domain" description="Phospholipase A2-like central" evidence="25">
    <location>
        <begin position="37"/>
        <end position="158"/>
    </location>
</feature>
<dbReference type="GO" id="GO:0005741">
    <property type="term" value="C:mitochondrial outer membrane"/>
    <property type="evidence" value="ECO:0007669"/>
    <property type="project" value="UniProtKB-SubCell"/>
</dbReference>
<evidence type="ECO:0000256" key="8">
    <source>
        <dbReference type="ARBA" id="ARBA00023408"/>
    </source>
</evidence>
<evidence type="ECO:0000256" key="2">
    <source>
        <dbReference type="ARBA" id="ARBA00004613"/>
    </source>
</evidence>
<comment type="catalytic activity">
    <reaction evidence="11">
        <text>1-hexadecanoyl-2-(9Z-octadecenoyl)-sn-glycero-3-phospho-(1'-sn-glycerol) + H2O = 1-hexadecanoyl-sn-glycero-3-phospho-(1'-sn-glycerol) + (9Z)-octadecenoate + H(+)</text>
        <dbReference type="Rhea" id="RHEA:40919"/>
        <dbReference type="ChEBI" id="CHEBI:15377"/>
        <dbReference type="ChEBI" id="CHEBI:15378"/>
        <dbReference type="ChEBI" id="CHEBI:30823"/>
        <dbReference type="ChEBI" id="CHEBI:72841"/>
        <dbReference type="ChEBI" id="CHEBI:75158"/>
    </reaction>
    <physiologicalReaction direction="left-to-right" evidence="11">
        <dbReference type="Rhea" id="RHEA:40920"/>
    </physiologicalReaction>
</comment>
<evidence type="ECO:0000256" key="3">
    <source>
        <dbReference type="ARBA" id="ARBA00007056"/>
    </source>
</evidence>
<dbReference type="GO" id="GO:0016042">
    <property type="term" value="P:lipid catabolic process"/>
    <property type="evidence" value="ECO:0007669"/>
    <property type="project" value="InterPro"/>
</dbReference>
<feature type="disulfide bond" evidence="22">
    <location>
        <begin position="64"/>
        <end position="80"/>
    </location>
</feature>
<feature type="binding site" evidence="21">
    <location>
        <position position="67"/>
    </location>
    <ligand>
        <name>Ca(2+)</name>
        <dbReference type="ChEBI" id="CHEBI:29108"/>
    </ligand>
</feature>
<dbReference type="InterPro" id="IPR001211">
    <property type="entry name" value="PLA2"/>
</dbReference>
<comment type="catalytic activity">
    <reaction evidence="13">
        <text>N-hexadecanoyl-1,2-di-(9Z-octadecenoyl)-sn-glycero-3-phosphoethanolamine + H2O = N-hexadecanoyl-1-(9Z-octadecenoyl)-sn-glycero-3-phosphoethanolamine + (9Z)-octadecenoate + H(+)</text>
        <dbReference type="Rhea" id="RHEA:45424"/>
        <dbReference type="ChEBI" id="CHEBI:15377"/>
        <dbReference type="ChEBI" id="CHEBI:15378"/>
        <dbReference type="ChEBI" id="CHEBI:30823"/>
        <dbReference type="ChEBI" id="CHEBI:78097"/>
        <dbReference type="ChEBI" id="CHEBI:85217"/>
    </reaction>
    <physiologicalReaction direction="left-to-right" evidence="13">
        <dbReference type="Rhea" id="RHEA:45425"/>
    </physiologicalReaction>
</comment>
<feature type="disulfide bond" evidence="22">
    <location>
        <begin position="62"/>
        <end position="157"/>
    </location>
</feature>
<dbReference type="AlphaFoldDB" id="A0A1A6GRE4"/>
<evidence type="ECO:0000259" key="25">
    <source>
        <dbReference type="SMART" id="SM00085"/>
    </source>
</evidence>
<proteinExistence type="inferred from homology"/>
<dbReference type="InterPro" id="IPR033112">
    <property type="entry name" value="PLA2_Asp_AS"/>
</dbReference>
<feature type="binding site" evidence="21">
    <location>
        <position position="65"/>
    </location>
    <ligand>
        <name>Ca(2+)</name>
        <dbReference type="ChEBI" id="CHEBI:29108"/>
    </ligand>
</feature>
<evidence type="ECO:0000256" key="24">
    <source>
        <dbReference type="RuleBase" id="RU361236"/>
    </source>
</evidence>
<comment type="catalytic activity">
    <reaction evidence="8">
        <text>1-hexadecanoyl-2-(9Z,12Z-octadecadienoyl)-sn-glycero-3-phosphocholine + H2O = (9Z,12Z)-octadecadienoate + 1-hexadecanoyl-sn-glycero-3-phosphocholine + H(+)</text>
        <dbReference type="Rhea" id="RHEA:40811"/>
        <dbReference type="ChEBI" id="CHEBI:15377"/>
        <dbReference type="ChEBI" id="CHEBI:15378"/>
        <dbReference type="ChEBI" id="CHEBI:30245"/>
        <dbReference type="ChEBI" id="CHEBI:72998"/>
        <dbReference type="ChEBI" id="CHEBI:73002"/>
    </reaction>
    <physiologicalReaction direction="left-to-right" evidence="8">
        <dbReference type="Rhea" id="RHEA:40812"/>
    </physiologicalReaction>
</comment>
<comment type="catalytic activity">
    <reaction evidence="17">
        <text>1-hexadecanoyl-2-(9Z-octadecenoyl)-sn-glycero-3-phosphocholine + H2O = 1-hexadecanoyl-sn-glycero-3-phosphocholine + (9Z)-octadecenoate + H(+)</text>
        <dbReference type="Rhea" id="RHEA:38779"/>
        <dbReference type="ChEBI" id="CHEBI:15377"/>
        <dbReference type="ChEBI" id="CHEBI:15378"/>
        <dbReference type="ChEBI" id="CHEBI:30823"/>
        <dbReference type="ChEBI" id="CHEBI:72998"/>
        <dbReference type="ChEBI" id="CHEBI:73001"/>
    </reaction>
    <physiologicalReaction direction="left-to-right" evidence="17">
        <dbReference type="Rhea" id="RHEA:38780"/>
    </physiologicalReaction>
</comment>
<evidence type="ECO:0000256" key="21">
    <source>
        <dbReference type="PIRSR" id="PIRSR601211-2"/>
    </source>
</evidence>
<keyword evidence="6 21" id="KW-0106">Calcium</keyword>
<comment type="catalytic activity">
    <reaction evidence="12">
        <text>1,2-dihexadecanoyl-sn-glycero-3-phospho-(1'-sn-glycerol) + H2O = 1-hexadecanoyl-sn-glycero-3-phospho-(1'-sn-glycerol) + hexadecanoate + H(+)</text>
        <dbReference type="Rhea" id="RHEA:45472"/>
        <dbReference type="ChEBI" id="CHEBI:7896"/>
        <dbReference type="ChEBI" id="CHEBI:15377"/>
        <dbReference type="ChEBI" id="CHEBI:15378"/>
        <dbReference type="ChEBI" id="CHEBI:72829"/>
        <dbReference type="ChEBI" id="CHEBI:75158"/>
    </reaction>
    <physiologicalReaction direction="left-to-right" evidence="12">
        <dbReference type="Rhea" id="RHEA:45473"/>
    </physiologicalReaction>
</comment>
<dbReference type="PANTHER" id="PTHR11716:SF9">
    <property type="entry name" value="PHOSPHOLIPASE A2, MEMBRANE ASSOCIATED"/>
    <property type="match status" value="1"/>
</dbReference>
<evidence type="ECO:0000256" key="1">
    <source>
        <dbReference type="ARBA" id="ARBA00004450"/>
    </source>
</evidence>
<evidence type="ECO:0000256" key="12">
    <source>
        <dbReference type="ARBA" id="ARBA00048080"/>
    </source>
</evidence>
<comment type="catalytic activity">
    <reaction evidence="10">
        <text>a 1,2-diacyl-sn-glycero-3-phosphoethanolamine + H2O = a 1-acyl-sn-glycero-3-phosphoethanolamine + a fatty acid + H(+)</text>
        <dbReference type="Rhea" id="RHEA:44604"/>
        <dbReference type="ChEBI" id="CHEBI:15377"/>
        <dbReference type="ChEBI" id="CHEBI:15378"/>
        <dbReference type="ChEBI" id="CHEBI:28868"/>
        <dbReference type="ChEBI" id="CHEBI:64381"/>
        <dbReference type="ChEBI" id="CHEBI:64612"/>
    </reaction>
    <physiologicalReaction direction="left-to-right" evidence="10">
        <dbReference type="Rhea" id="RHEA:44605"/>
    </physiologicalReaction>
</comment>
<evidence type="ECO:0000256" key="5">
    <source>
        <dbReference type="ARBA" id="ARBA00022638"/>
    </source>
</evidence>
<dbReference type="FunFam" id="1.20.90.10:FF:000001">
    <property type="entry name" value="Basic phospholipase A2 homolog"/>
    <property type="match status" value="1"/>
</dbReference>
<dbReference type="OrthoDB" id="5841574at2759"/>
<dbReference type="InterPro" id="IPR033113">
    <property type="entry name" value="PLA2_histidine"/>
</dbReference>
<evidence type="ECO:0000256" key="23">
    <source>
        <dbReference type="RuleBase" id="RU003654"/>
    </source>
</evidence>
<feature type="disulfide bond" evidence="22">
    <location>
        <begin position="85"/>
        <end position="164"/>
    </location>
</feature>
<comment type="catalytic activity">
    <reaction evidence="15">
        <text>1-hexadecanoyl-2-(5Z,8Z,11Z,14Z-eicosatetraenoyl)-sn-glycero-3-phosphoethanolamine + H2O = 1-hexadecanoyl-sn-glycero-3-phosphoethanolamine + (5Z,8Z,11Z,14Z)-eicosatetraenoate + H(+)</text>
        <dbReference type="Rhea" id="RHEA:40431"/>
        <dbReference type="ChEBI" id="CHEBI:15377"/>
        <dbReference type="ChEBI" id="CHEBI:15378"/>
        <dbReference type="ChEBI" id="CHEBI:32395"/>
        <dbReference type="ChEBI" id="CHEBI:73004"/>
        <dbReference type="ChEBI" id="CHEBI:73009"/>
    </reaction>
    <physiologicalReaction direction="left-to-right" evidence="15">
        <dbReference type="Rhea" id="RHEA:40432"/>
    </physiologicalReaction>
</comment>